<dbReference type="Pfam" id="PF13091">
    <property type="entry name" value="PLDc_2"/>
    <property type="match status" value="1"/>
</dbReference>
<dbReference type="InterPro" id="IPR051406">
    <property type="entry name" value="PLD_domain"/>
</dbReference>
<evidence type="ECO:0000256" key="5">
    <source>
        <dbReference type="ARBA" id="ARBA00040549"/>
    </source>
</evidence>
<dbReference type="EMBL" id="CH963848">
    <property type="protein sequence ID" value="EDW73685.1"/>
    <property type="molecule type" value="Genomic_DNA"/>
</dbReference>
<protein>
    <recommendedName>
        <fullName evidence="5">Mitochondrial cardiolipin hydrolase</fullName>
    </recommendedName>
    <alternativeName>
        <fullName evidence="6">Mitochondrial phospholipase</fullName>
    </alternativeName>
</protein>
<evidence type="ECO:0000256" key="3">
    <source>
        <dbReference type="ARBA" id="ARBA00023098"/>
    </source>
</evidence>
<dbReference type="STRING" id="7260.B4MNJ6"/>
<keyword evidence="1" id="KW-0378">Hydrolase</keyword>
<keyword evidence="9" id="KW-1185">Reference proteome</keyword>
<dbReference type="eggNOG" id="ENOG502T6R2">
    <property type="taxonomic scope" value="Eukaryota"/>
</dbReference>
<evidence type="ECO:0000313" key="9">
    <source>
        <dbReference type="Proteomes" id="UP000007798"/>
    </source>
</evidence>
<dbReference type="OMA" id="CIIDGPK"/>
<dbReference type="GO" id="GO:0016042">
    <property type="term" value="P:lipid catabolic process"/>
    <property type="evidence" value="ECO:0007669"/>
    <property type="project" value="UniProtKB-KW"/>
</dbReference>
<dbReference type="GO" id="GO:0034587">
    <property type="term" value="P:piRNA processing"/>
    <property type="evidence" value="ECO:0007669"/>
    <property type="project" value="TreeGrafter"/>
</dbReference>
<keyword evidence="2" id="KW-0442">Lipid degradation</keyword>
<accession>B4MNJ6</accession>
<evidence type="ECO:0000256" key="6">
    <source>
        <dbReference type="ARBA" id="ARBA00043167"/>
    </source>
</evidence>
<dbReference type="SMR" id="B4MNJ6"/>
<dbReference type="HOGENOM" id="CLU_080814_0_1_1"/>
<keyword evidence="3" id="KW-0443">Lipid metabolism</keyword>
<dbReference type="PANTHER" id="PTHR43856:SF1">
    <property type="entry name" value="MITOCHONDRIAL CARDIOLIPIN HYDROLASE"/>
    <property type="match status" value="1"/>
</dbReference>
<dbReference type="InParanoid" id="B4MNJ6"/>
<dbReference type="InterPro" id="IPR025202">
    <property type="entry name" value="PLD-like_dom"/>
</dbReference>
<dbReference type="SUPFAM" id="SSF56024">
    <property type="entry name" value="Phospholipase D/nuclease"/>
    <property type="match status" value="1"/>
</dbReference>
<gene>
    <name evidence="8" type="primary">Dwil\GK19590</name>
    <name evidence="8" type="ORF">Dwil_GK19590</name>
</gene>
<dbReference type="OrthoDB" id="7852847at2759"/>
<evidence type="ECO:0000256" key="2">
    <source>
        <dbReference type="ARBA" id="ARBA00022963"/>
    </source>
</evidence>
<organism evidence="8 9">
    <name type="scientific">Drosophila willistoni</name>
    <name type="common">Fruit fly</name>
    <dbReference type="NCBI Taxonomy" id="7260"/>
    <lineage>
        <taxon>Eukaryota</taxon>
        <taxon>Metazoa</taxon>
        <taxon>Ecdysozoa</taxon>
        <taxon>Arthropoda</taxon>
        <taxon>Hexapoda</taxon>
        <taxon>Insecta</taxon>
        <taxon>Pterygota</taxon>
        <taxon>Neoptera</taxon>
        <taxon>Endopterygota</taxon>
        <taxon>Diptera</taxon>
        <taxon>Brachycera</taxon>
        <taxon>Muscomorpha</taxon>
        <taxon>Ephydroidea</taxon>
        <taxon>Drosophilidae</taxon>
        <taxon>Drosophila</taxon>
        <taxon>Sophophora</taxon>
    </lineage>
</organism>
<reference evidence="8 9" key="1">
    <citation type="journal article" date="2007" name="Nature">
        <title>Evolution of genes and genomes on the Drosophila phylogeny.</title>
        <authorList>
            <consortium name="Drosophila 12 Genomes Consortium"/>
            <person name="Clark A.G."/>
            <person name="Eisen M.B."/>
            <person name="Smith D.R."/>
            <person name="Bergman C.M."/>
            <person name="Oliver B."/>
            <person name="Markow T.A."/>
            <person name="Kaufman T.C."/>
            <person name="Kellis M."/>
            <person name="Gelbart W."/>
            <person name="Iyer V.N."/>
            <person name="Pollard D.A."/>
            <person name="Sackton T.B."/>
            <person name="Larracuente A.M."/>
            <person name="Singh N.D."/>
            <person name="Abad J.P."/>
            <person name="Abt D.N."/>
            <person name="Adryan B."/>
            <person name="Aguade M."/>
            <person name="Akashi H."/>
            <person name="Anderson W.W."/>
            <person name="Aquadro C.F."/>
            <person name="Ardell D.H."/>
            <person name="Arguello R."/>
            <person name="Artieri C.G."/>
            <person name="Barbash D.A."/>
            <person name="Barker D."/>
            <person name="Barsanti P."/>
            <person name="Batterham P."/>
            <person name="Batzoglou S."/>
            <person name="Begun D."/>
            <person name="Bhutkar A."/>
            <person name="Blanco E."/>
            <person name="Bosak S.A."/>
            <person name="Bradley R.K."/>
            <person name="Brand A.D."/>
            <person name="Brent M.R."/>
            <person name="Brooks A.N."/>
            <person name="Brown R.H."/>
            <person name="Butlin R.K."/>
            <person name="Caggese C."/>
            <person name="Calvi B.R."/>
            <person name="Bernardo de Carvalho A."/>
            <person name="Caspi A."/>
            <person name="Castrezana S."/>
            <person name="Celniker S.E."/>
            <person name="Chang J.L."/>
            <person name="Chapple C."/>
            <person name="Chatterji S."/>
            <person name="Chinwalla A."/>
            <person name="Civetta A."/>
            <person name="Clifton S.W."/>
            <person name="Comeron J.M."/>
            <person name="Costello J.C."/>
            <person name="Coyne J.A."/>
            <person name="Daub J."/>
            <person name="David R.G."/>
            <person name="Delcher A.L."/>
            <person name="Delehaunty K."/>
            <person name="Do C.B."/>
            <person name="Ebling H."/>
            <person name="Edwards K."/>
            <person name="Eickbush T."/>
            <person name="Evans J.D."/>
            <person name="Filipski A."/>
            <person name="Findeiss S."/>
            <person name="Freyhult E."/>
            <person name="Fulton L."/>
            <person name="Fulton R."/>
            <person name="Garcia A.C."/>
            <person name="Gardiner A."/>
            <person name="Garfield D.A."/>
            <person name="Garvin B.E."/>
            <person name="Gibson G."/>
            <person name="Gilbert D."/>
            <person name="Gnerre S."/>
            <person name="Godfrey J."/>
            <person name="Good R."/>
            <person name="Gotea V."/>
            <person name="Gravely B."/>
            <person name="Greenberg A.J."/>
            <person name="Griffiths-Jones S."/>
            <person name="Gross S."/>
            <person name="Guigo R."/>
            <person name="Gustafson E.A."/>
            <person name="Haerty W."/>
            <person name="Hahn M.W."/>
            <person name="Halligan D.L."/>
            <person name="Halpern A.L."/>
            <person name="Halter G.M."/>
            <person name="Han M.V."/>
            <person name="Heger A."/>
            <person name="Hillier L."/>
            <person name="Hinrichs A.S."/>
            <person name="Holmes I."/>
            <person name="Hoskins R.A."/>
            <person name="Hubisz M.J."/>
            <person name="Hultmark D."/>
            <person name="Huntley M.A."/>
            <person name="Jaffe D.B."/>
            <person name="Jagadeeshan S."/>
            <person name="Jeck W.R."/>
            <person name="Johnson J."/>
            <person name="Jones C.D."/>
            <person name="Jordan W.C."/>
            <person name="Karpen G.H."/>
            <person name="Kataoka E."/>
            <person name="Keightley P.D."/>
            <person name="Kheradpour P."/>
            <person name="Kirkness E.F."/>
            <person name="Koerich L.B."/>
            <person name="Kristiansen K."/>
            <person name="Kudrna D."/>
            <person name="Kulathinal R.J."/>
            <person name="Kumar S."/>
            <person name="Kwok R."/>
            <person name="Lander E."/>
            <person name="Langley C.H."/>
            <person name="Lapoint R."/>
            <person name="Lazzaro B.P."/>
            <person name="Lee S.J."/>
            <person name="Levesque L."/>
            <person name="Li R."/>
            <person name="Lin C.F."/>
            <person name="Lin M.F."/>
            <person name="Lindblad-Toh K."/>
            <person name="Llopart A."/>
            <person name="Long M."/>
            <person name="Low L."/>
            <person name="Lozovsky E."/>
            <person name="Lu J."/>
            <person name="Luo M."/>
            <person name="Machado C.A."/>
            <person name="Makalowski W."/>
            <person name="Marzo M."/>
            <person name="Matsuda M."/>
            <person name="Matzkin L."/>
            <person name="McAllister B."/>
            <person name="McBride C.S."/>
            <person name="McKernan B."/>
            <person name="McKernan K."/>
            <person name="Mendez-Lago M."/>
            <person name="Minx P."/>
            <person name="Mollenhauer M.U."/>
            <person name="Montooth K."/>
            <person name="Mount S.M."/>
            <person name="Mu X."/>
            <person name="Myers E."/>
            <person name="Negre B."/>
            <person name="Newfeld S."/>
            <person name="Nielsen R."/>
            <person name="Noor M.A."/>
            <person name="O'Grady P."/>
            <person name="Pachter L."/>
            <person name="Papaceit M."/>
            <person name="Parisi M.J."/>
            <person name="Parisi M."/>
            <person name="Parts L."/>
            <person name="Pedersen J.S."/>
            <person name="Pesole G."/>
            <person name="Phillippy A.M."/>
            <person name="Ponting C.P."/>
            <person name="Pop M."/>
            <person name="Porcelli D."/>
            <person name="Powell J.R."/>
            <person name="Prohaska S."/>
            <person name="Pruitt K."/>
            <person name="Puig M."/>
            <person name="Quesneville H."/>
            <person name="Ram K.R."/>
            <person name="Rand D."/>
            <person name="Rasmussen M.D."/>
            <person name="Reed L.K."/>
            <person name="Reenan R."/>
            <person name="Reily A."/>
            <person name="Remington K.A."/>
            <person name="Rieger T.T."/>
            <person name="Ritchie M.G."/>
            <person name="Robin C."/>
            <person name="Rogers Y.H."/>
            <person name="Rohde C."/>
            <person name="Rozas J."/>
            <person name="Rubenfield M.J."/>
            <person name="Ruiz A."/>
            <person name="Russo S."/>
            <person name="Salzberg S.L."/>
            <person name="Sanchez-Gracia A."/>
            <person name="Saranga D.J."/>
            <person name="Sato H."/>
            <person name="Schaeffer S.W."/>
            <person name="Schatz M.C."/>
            <person name="Schlenke T."/>
            <person name="Schwartz R."/>
            <person name="Segarra C."/>
            <person name="Singh R.S."/>
            <person name="Sirot L."/>
            <person name="Sirota M."/>
            <person name="Sisneros N.B."/>
            <person name="Smith C.D."/>
            <person name="Smith T.F."/>
            <person name="Spieth J."/>
            <person name="Stage D.E."/>
            <person name="Stark A."/>
            <person name="Stephan W."/>
            <person name="Strausberg R.L."/>
            <person name="Strempel S."/>
            <person name="Sturgill D."/>
            <person name="Sutton G."/>
            <person name="Sutton G.G."/>
            <person name="Tao W."/>
            <person name="Teichmann S."/>
            <person name="Tobari Y.N."/>
            <person name="Tomimura Y."/>
            <person name="Tsolas J.M."/>
            <person name="Valente V.L."/>
            <person name="Venter E."/>
            <person name="Venter J.C."/>
            <person name="Vicario S."/>
            <person name="Vieira F.G."/>
            <person name="Vilella A.J."/>
            <person name="Villasante A."/>
            <person name="Walenz B."/>
            <person name="Wang J."/>
            <person name="Wasserman M."/>
            <person name="Watts T."/>
            <person name="Wilson D."/>
            <person name="Wilson R.K."/>
            <person name="Wing R.A."/>
            <person name="Wolfner M.F."/>
            <person name="Wong A."/>
            <person name="Wong G.K."/>
            <person name="Wu C.I."/>
            <person name="Wu G."/>
            <person name="Yamamoto D."/>
            <person name="Yang H.P."/>
            <person name="Yang S.P."/>
            <person name="Yorke J.A."/>
            <person name="Yoshida K."/>
            <person name="Zdobnov E."/>
            <person name="Zhang P."/>
            <person name="Zhang Y."/>
            <person name="Zimin A.V."/>
            <person name="Baldwin J."/>
            <person name="Abdouelleil A."/>
            <person name="Abdulkadir J."/>
            <person name="Abebe A."/>
            <person name="Abera B."/>
            <person name="Abreu J."/>
            <person name="Acer S.C."/>
            <person name="Aftuck L."/>
            <person name="Alexander A."/>
            <person name="An P."/>
            <person name="Anderson E."/>
            <person name="Anderson S."/>
            <person name="Arachi H."/>
            <person name="Azer M."/>
            <person name="Bachantsang P."/>
            <person name="Barry A."/>
            <person name="Bayul T."/>
            <person name="Berlin A."/>
            <person name="Bessette D."/>
            <person name="Bloom T."/>
            <person name="Blye J."/>
            <person name="Boguslavskiy L."/>
            <person name="Bonnet C."/>
            <person name="Boukhgalter B."/>
            <person name="Bourzgui I."/>
            <person name="Brown A."/>
            <person name="Cahill P."/>
            <person name="Channer S."/>
            <person name="Cheshatsang Y."/>
            <person name="Chuda L."/>
            <person name="Citroen M."/>
            <person name="Collymore A."/>
            <person name="Cooke P."/>
            <person name="Costello M."/>
            <person name="D'Aco K."/>
            <person name="Daza R."/>
            <person name="De Haan G."/>
            <person name="DeGray S."/>
            <person name="DeMaso C."/>
            <person name="Dhargay N."/>
            <person name="Dooley K."/>
            <person name="Dooley E."/>
            <person name="Doricent M."/>
            <person name="Dorje P."/>
            <person name="Dorjee K."/>
            <person name="Dupes A."/>
            <person name="Elong R."/>
            <person name="Falk J."/>
            <person name="Farina A."/>
            <person name="Faro S."/>
            <person name="Ferguson D."/>
            <person name="Fisher S."/>
            <person name="Foley C.D."/>
            <person name="Franke A."/>
            <person name="Friedrich D."/>
            <person name="Gadbois L."/>
            <person name="Gearin G."/>
            <person name="Gearin C.R."/>
            <person name="Giannoukos G."/>
            <person name="Goode T."/>
            <person name="Graham J."/>
            <person name="Grandbois E."/>
            <person name="Grewal S."/>
            <person name="Gyaltsen K."/>
            <person name="Hafez N."/>
            <person name="Hagos B."/>
            <person name="Hall J."/>
            <person name="Henson C."/>
            <person name="Hollinger A."/>
            <person name="Honan T."/>
            <person name="Huard M.D."/>
            <person name="Hughes L."/>
            <person name="Hurhula B."/>
            <person name="Husby M.E."/>
            <person name="Kamat A."/>
            <person name="Kanga B."/>
            <person name="Kashin S."/>
            <person name="Khazanovich D."/>
            <person name="Kisner P."/>
            <person name="Lance K."/>
            <person name="Lara M."/>
            <person name="Lee W."/>
            <person name="Lennon N."/>
            <person name="Letendre F."/>
            <person name="LeVine R."/>
            <person name="Lipovsky A."/>
            <person name="Liu X."/>
            <person name="Liu J."/>
            <person name="Liu S."/>
            <person name="Lokyitsang T."/>
            <person name="Lokyitsang Y."/>
            <person name="Lubonja R."/>
            <person name="Lui A."/>
            <person name="MacDonald P."/>
            <person name="Magnisalis V."/>
            <person name="Maru K."/>
            <person name="Matthews C."/>
            <person name="McCusker W."/>
            <person name="McDonough S."/>
            <person name="Mehta T."/>
            <person name="Meldrim J."/>
            <person name="Meneus L."/>
            <person name="Mihai O."/>
            <person name="Mihalev A."/>
            <person name="Mihova T."/>
            <person name="Mittelman R."/>
            <person name="Mlenga V."/>
            <person name="Montmayeur A."/>
            <person name="Mulrain L."/>
            <person name="Navidi A."/>
            <person name="Naylor J."/>
            <person name="Negash T."/>
            <person name="Nguyen T."/>
            <person name="Nguyen N."/>
            <person name="Nicol R."/>
            <person name="Norbu C."/>
            <person name="Norbu N."/>
            <person name="Novod N."/>
            <person name="O'Neill B."/>
            <person name="Osman S."/>
            <person name="Markiewicz E."/>
            <person name="Oyono O.L."/>
            <person name="Patti C."/>
            <person name="Phunkhang P."/>
            <person name="Pierre F."/>
            <person name="Priest M."/>
            <person name="Raghuraman S."/>
            <person name="Rege F."/>
            <person name="Reyes R."/>
            <person name="Rise C."/>
            <person name="Rogov P."/>
            <person name="Ross K."/>
            <person name="Ryan E."/>
            <person name="Settipalli S."/>
            <person name="Shea T."/>
            <person name="Sherpa N."/>
            <person name="Shi L."/>
            <person name="Shih D."/>
            <person name="Sparrow T."/>
            <person name="Spaulding J."/>
            <person name="Stalker J."/>
            <person name="Stange-Thomann N."/>
            <person name="Stavropoulos S."/>
            <person name="Stone C."/>
            <person name="Strader C."/>
            <person name="Tesfaye S."/>
            <person name="Thomson T."/>
            <person name="Thoulutsang Y."/>
            <person name="Thoulutsang D."/>
            <person name="Topham K."/>
            <person name="Topping I."/>
            <person name="Tsamla T."/>
            <person name="Vassiliev H."/>
            <person name="Vo A."/>
            <person name="Wangchuk T."/>
            <person name="Wangdi T."/>
            <person name="Weiand M."/>
            <person name="Wilkinson J."/>
            <person name="Wilson A."/>
            <person name="Yadav S."/>
            <person name="Young G."/>
            <person name="Yu Q."/>
            <person name="Zembek L."/>
            <person name="Zhong D."/>
            <person name="Zimmer A."/>
            <person name="Zwirko Z."/>
            <person name="Jaffe D.B."/>
            <person name="Alvarez P."/>
            <person name="Brockman W."/>
            <person name="Butler J."/>
            <person name="Chin C."/>
            <person name="Gnerre S."/>
            <person name="Grabherr M."/>
            <person name="Kleber M."/>
            <person name="Mauceli E."/>
            <person name="MacCallum I."/>
        </authorList>
    </citation>
    <scope>NUCLEOTIDE SEQUENCE [LARGE SCALE GENOMIC DNA]</scope>
    <source>
        <strain evidence="9">Tucson 14030-0811.24</strain>
    </source>
</reference>
<sequence>MWAVTSSFIKNLFNLDNLSSILASVIYSCNYKLYFLWLWIYNEPDRADVIIFNEQQHNIHDENIHTKLQCKRKYCEQCRIKRLVMYLYNAKHSIDVAQLAISHIDMYLALEDAWLRGVNVRIVTDGQMVRVRGTITYYLFKLGIPIRLESSGFVLHHKFAIIDGEPRILELEQDQQRWYTRLWSRTGFVMTGSLNWTRQGTMKNFENVVAISNRSVQQFYQPIFDEMWIRFHPLEIEDFEFRDVENKIVSRIATQINDVRKFY</sequence>
<dbReference type="GO" id="GO:0016891">
    <property type="term" value="F:RNA endonuclease activity producing 5'-phosphomonoesters, hydrolytic mechanism"/>
    <property type="evidence" value="ECO:0007669"/>
    <property type="project" value="TreeGrafter"/>
</dbReference>
<name>B4MNJ6_DROWI</name>
<dbReference type="PhylomeDB" id="B4MNJ6"/>
<comment type="similarity">
    <text evidence="4">Belongs to the phospholipase D family. MitoPLD/Zucchini subfamily.</text>
</comment>
<dbReference type="Gene3D" id="3.30.870.10">
    <property type="entry name" value="Endonuclease Chain A"/>
    <property type="match status" value="1"/>
</dbReference>
<evidence type="ECO:0000313" key="8">
    <source>
        <dbReference type="EMBL" id="EDW73685.1"/>
    </source>
</evidence>
<feature type="domain" description="Phospholipase D-like" evidence="7">
    <location>
        <begin position="86"/>
        <end position="228"/>
    </location>
</feature>
<proteinExistence type="inferred from homology"/>
<evidence type="ECO:0000256" key="4">
    <source>
        <dbReference type="ARBA" id="ARBA00038012"/>
    </source>
</evidence>
<evidence type="ECO:0000259" key="7">
    <source>
        <dbReference type="Pfam" id="PF13091"/>
    </source>
</evidence>
<dbReference type="PANTHER" id="PTHR43856">
    <property type="entry name" value="CARDIOLIPIN HYDROLASE"/>
    <property type="match status" value="1"/>
</dbReference>
<dbReference type="GO" id="GO:0005739">
    <property type="term" value="C:mitochondrion"/>
    <property type="evidence" value="ECO:0007669"/>
    <property type="project" value="TreeGrafter"/>
</dbReference>
<dbReference type="AlphaFoldDB" id="B4MNJ6"/>
<evidence type="ECO:0000256" key="1">
    <source>
        <dbReference type="ARBA" id="ARBA00022801"/>
    </source>
</evidence>
<dbReference type="Proteomes" id="UP000007798">
    <property type="component" value="Unassembled WGS sequence"/>
</dbReference>
<dbReference type="KEGG" id="dwi:6639691"/>